<dbReference type="InterPro" id="IPR052157">
    <property type="entry name" value="BCAA_transport_permease"/>
</dbReference>
<comment type="similarity">
    <text evidence="8">Belongs to the binding-protein-dependent transport system permease family. LivHM subfamily.</text>
</comment>
<sequence>MIDFVILGIVVGISYGLLALPLSLLFIATGTVDFALGAYAVLAGLVCYMVGGPFGMAAGVLSAVAAASIVGIVSRLLDHKRRTDHLTLVLASFGFAIFLESLVLSTFGEQPYVRHPFSDYWDLFGVRVSPQAGVNLLAALTVLAVTFALLYATPIGRMMRASAVNPRGATLAGIPVHMMRASTFVFAGLLAGVAGVLHLYTSGLSYSSGMHLALSSFGAAIIFGLKSPLRAFLGGIAIGIVESLSNGYLPSHAATLVPLLFIFTVLIVQGTSRTLSGGRA</sequence>
<evidence type="ECO:0000256" key="6">
    <source>
        <dbReference type="ARBA" id="ARBA00022989"/>
    </source>
</evidence>
<dbReference type="Proteomes" id="UP000321085">
    <property type="component" value="Unassembled WGS sequence"/>
</dbReference>
<dbReference type="Pfam" id="PF02653">
    <property type="entry name" value="BPD_transp_2"/>
    <property type="match status" value="1"/>
</dbReference>
<feature type="transmembrane region" description="Helical" evidence="9">
    <location>
        <begin position="128"/>
        <end position="152"/>
    </location>
</feature>
<keyword evidence="7 9" id="KW-0472">Membrane</keyword>
<evidence type="ECO:0000256" key="3">
    <source>
        <dbReference type="ARBA" id="ARBA00022475"/>
    </source>
</evidence>
<comment type="subcellular location">
    <subcellularLocation>
        <location evidence="1">Cell membrane</location>
        <topology evidence="1">Multi-pass membrane protein</topology>
    </subcellularLocation>
</comment>
<proteinExistence type="inferred from homology"/>
<keyword evidence="11" id="KW-1185">Reference proteome</keyword>
<evidence type="ECO:0000256" key="8">
    <source>
        <dbReference type="ARBA" id="ARBA00037998"/>
    </source>
</evidence>
<evidence type="ECO:0000256" key="9">
    <source>
        <dbReference type="SAM" id="Phobius"/>
    </source>
</evidence>
<keyword evidence="4 9" id="KW-0812">Transmembrane</keyword>
<evidence type="ECO:0000256" key="5">
    <source>
        <dbReference type="ARBA" id="ARBA00022970"/>
    </source>
</evidence>
<comment type="caution">
    <text evidence="10">The sequence shown here is derived from an EMBL/GenBank/DDBJ whole genome shotgun (WGS) entry which is preliminary data.</text>
</comment>
<keyword evidence="2" id="KW-0813">Transport</keyword>
<feature type="transmembrane region" description="Helical" evidence="9">
    <location>
        <begin position="34"/>
        <end position="51"/>
    </location>
</feature>
<accession>A0A512BXM1</accession>
<feature type="transmembrane region" description="Helical" evidence="9">
    <location>
        <begin position="89"/>
        <end position="108"/>
    </location>
</feature>
<organism evidence="10 11">
    <name type="scientific">Microvirga aerophila</name>
    <dbReference type="NCBI Taxonomy" id="670291"/>
    <lineage>
        <taxon>Bacteria</taxon>
        <taxon>Pseudomonadati</taxon>
        <taxon>Pseudomonadota</taxon>
        <taxon>Alphaproteobacteria</taxon>
        <taxon>Hyphomicrobiales</taxon>
        <taxon>Methylobacteriaceae</taxon>
        <taxon>Microvirga</taxon>
    </lineage>
</organism>
<feature type="transmembrane region" description="Helical" evidence="9">
    <location>
        <begin position="57"/>
        <end position="77"/>
    </location>
</feature>
<dbReference type="CDD" id="cd06582">
    <property type="entry name" value="TM_PBP1_LivH_like"/>
    <property type="match status" value="1"/>
</dbReference>
<feature type="transmembrane region" description="Helical" evidence="9">
    <location>
        <begin position="181"/>
        <end position="200"/>
    </location>
</feature>
<evidence type="ECO:0000313" key="11">
    <source>
        <dbReference type="Proteomes" id="UP000321085"/>
    </source>
</evidence>
<feature type="transmembrane region" description="Helical" evidence="9">
    <location>
        <begin position="255"/>
        <end position="275"/>
    </location>
</feature>
<dbReference type="GO" id="GO:0006865">
    <property type="term" value="P:amino acid transport"/>
    <property type="evidence" value="ECO:0007669"/>
    <property type="project" value="UniProtKB-KW"/>
</dbReference>
<evidence type="ECO:0000256" key="4">
    <source>
        <dbReference type="ARBA" id="ARBA00022692"/>
    </source>
</evidence>
<dbReference type="GO" id="GO:0005886">
    <property type="term" value="C:plasma membrane"/>
    <property type="evidence" value="ECO:0007669"/>
    <property type="project" value="UniProtKB-SubCell"/>
</dbReference>
<name>A0A512BXM1_9HYPH</name>
<dbReference type="InterPro" id="IPR001851">
    <property type="entry name" value="ABC_transp_permease"/>
</dbReference>
<dbReference type="PANTHER" id="PTHR11795">
    <property type="entry name" value="BRANCHED-CHAIN AMINO ACID TRANSPORT SYSTEM PERMEASE PROTEIN LIVH"/>
    <property type="match status" value="1"/>
</dbReference>
<feature type="transmembrane region" description="Helical" evidence="9">
    <location>
        <begin position="6"/>
        <end position="27"/>
    </location>
</feature>
<evidence type="ECO:0000313" key="10">
    <source>
        <dbReference type="EMBL" id="GEO16701.1"/>
    </source>
</evidence>
<keyword evidence="3" id="KW-1003">Cell membrane</keyword>
<keyword evidence="5" id="KW-0029">Amino-acid transport</keyword>
<reference evidence="10 11" key="1">
    <citation type="submission" date="2019-07" db="EMBL/GenBank/DDBJ databases">
        <title>Whole genome shotgun sequence of Microvirga aerophila NBRC 106136.</title>
        <authorList>
            <person name="Hosoyama A."/>
            <person name="Uohara A."/>
            <person name="Ohji S."/>
            <person name="Ichikawa N."/>
        </authorList>
    </citation>
    <scope>NUCLEOTIDE SEQUENCE [LARGE SCALE GENOMIC DNA]</scope>
    <source>
        <strain evidence="10 11">NBRC 106136</strain>
    </source>
</reference>
<keyword evidence="6 9" id="KW-1133">Transmembrane helix</keyword>
<protein>
    <submittedName>
        <fullName evidence="10">Branched-chain amino acid ABC transporter permease</fullName>
    </submittedName>
</protein>
<dbReference type="GO" id="GO:0022857">
    <property type="term" value="F:transmembrane transporter activity"/>
    <property type="evidence" value="ECO:0007669"/>
    <property type="project" value="InterPro"/>
</dbReference>
<gene>
    <name evidence="10" type="ORF">MAE02_43970</name>
</gene>
<evidence type="ECO:0000256" key="2">
    <source>
        <dbReference type="ARBA" id="ARBA00022448"/>
    </source>
</evidence>
<dbReference type="AlphaFoldDB" id="A0A512BXM1"/>
<evidence type="ECO:0000256" key="1">
    <source>
        <dbReference type="ARBA" id="ARBA00004651"/>
    </source>
</evidence>
<dbReference type="PANTHER" id="PTHR11795:SF450">
    <property type="entry name" value="ABC TRANSPORTER PERMEASE PROTEIN"/>
    <property type="match status" value="1"/>
</dbReference>
<dbReference type="RefSeq" id="WP_170285054.1">
    <property type="nucleotide sequence ID" value="NZ_BJYU01000072.1"/>
</dbReference>
<evidence type="ECO:0000256" key="7">
    <source>
        <dbReference type="ARBA" id="ARBA00023136"/>
    </source>
</evidence>
<dbReference type="EMBL" id="BJYU01000072">
    <property type="protein sequence ID" value="GEO16701.1"/>
    <property type="molecule type" value="Genomic_DNA"/>
</dbReference>